<protein>
    <submittedName>
        <fullName evidence="4">Inosine-5'-monophosphate dehydrogenase</fullName>
        <ecNumber evidence="4">1.1.1.205</ecNumber>
    </submittedName>
</protein>
<evidence type="ECO:0000256" key="2">
    <source>
        <dbReference type="PROSITE-ProRule" id="PRU00703"/>
    </source>
</evidence>
<dbReference type="GO" id="GO:0003938">
    <property type="term" value="F:IMP dehydrogenase activity"/>
    <property type="evidence" value="ECO:0007669"/>
    <property type="project" value="UniProtKB-EC"/>
</dbReference>
<dbReference type="PANTHER" id="PTHR48108:SF35">
    <property type="entry name" value="ZINC METALLOPROTEASE MJ0392"/>
    <property type="match status" value="1"/>
</dbReference>
<dbReference type="InterPro" id="IPR051462">
    <property type="entry name" value="CBS_domain-containing"/>
</dbReference>
<dbReference type="PROSITE" id="PS51371">
    <property type="entry name" value="CBS"/>
    <property type="match status" value="2"/>
</dbReference>
<reference evidence="4 5" key="1">
    <citation type="journal article" date="2016" name="ISME J.">
        <title>Chasing the elusive Euryarchaeota class WSA2: genomes reveal a uniquely fastidious methyl-reducing methanogen.</title>
        <authorList>
            <person name="Nobu M.K."/>
            <person name="Narihiro T."/>
            <person name="Kuroda K."/>
            <person name="Mei R."/>
            <person name="Liu W.T."/>
        </authorList>
    </citation>
    <scope>NUCLEOTIDE SEQUENCE [LARGE SCALE GENOMIC DNA]</scope>
    <source>
        <strain evidence="4">U1lsi0528_Bin089</strain>
    </source>
</reference>
<feature type="domain" description="CBS" evidence="3">
    <location>
        <begin position="67"/>
        <end position="122"/>
    </location>
</feature>
<dbReference type="PANTHER" id="PTHR48108">
    <property type="entry name" value="CBS DOMAIN-CONTAINING PROTEIN CBSX2, CHLOROPLASTIC"/>
    <property type="match status" value="1"/>
</dbReference>
<name>A0A150J511_9EURY</name>
<feature type="domain" description="CBS" evidence="3">
    <location>
        <begin position="226"/>
        <end position="281"/>
    </location>
</feature>
<dbReference type="InterPro" id="IPR046342">
    <property type="entry name" value="CBS_dom_sf"/>
</dbReference>
<dbReference type="AlphaFoldDB" id="A0A150J511"/>
<keyword evidence="1" id="KW-0677">Repeat</keyword>
<dbReference type="Pfam" id="PF00571">
    <property type="entry name" value="CBS"/>
    <property type="match status" value="2"/>
</dbReference>
<gene>
    <name evidence="4" type="primary">guaB_3</name>
    <name evidence="4" type="ORF">AMQ74_00818</name>
</gene>
<evidence type="ECO:0000313" key="5">
    <source>
        <dbReference type="Proteomes" id="UP000075578"/>
    </source>
</evidence>
<organism evidence="4 5">
    <name type="scientific">Candidatus Methanofastidiosum methylothiophilum</name>
    <dbReference type="NCBI Taxonomy" id="1705564"/>
    <lineage>
        <taxon>Archaea</taxon>
        <taxon>Methanobacteriati</taxon>
        <taxon>Methanobacteriota</taxon>
        <taxon>Stenosarchaea group</taxon>
        <taxon>Candidatus Methanofastidiosia</taxon>
        <taxon>Candidatus Methanofastidiosales</taxon>
        <taxon>Candidatus Methanofastidiosaceae</taxon>
        <taxon>Candidatus Methanofastidiosum</taxon>
    </lineage>
</organism>
<dbReference type="EC" id="1.1.1.205" evidence="4"/>
<sequence>MKLESIIQKDFIKISIPSERALAIETMKKNNVSELIALKEGTDSFLGILTIGDILSKPEEEQLALVLRREVPVINKKGSIEDALKLFLSGDFYYLPVVDNENVIGIISLKDILPVINKKYKINKKISELIDSNYFMSVWDKTPTYIASKIMLNFKVSFLGAFDESGKFVGILDTSDLIKSGEIISRVTESDATKGESGDDWDWNWKSSVLIGTSNFYLSNKPVLNYIKEGFSTITQNMTISETIEILQKDNTRYLAIIENKDTLIGILRDIDILKAFKCVI</sequence>
<keyword evidence="4" id="KW-0560">Oxidoreductase</keyword>
<evidence type="ECO:0000313" key="4">
    <source>
        <dbReference type="EMBL" id="KYC52228.1"/>
    </source>
</evidence>
<accession>A0A150J511</accession>
<evidence type="ECO:0000256" key="1">
    <source>
        <dbReference type="ARBA" id="ARBA00022737"/>
    </source>
</evidence>
<evidence type="ECO:0000259" key="3">
    <source>
        <dbReference type="PROSITE" id="PS51371"/>
    </source>
</evidence>
<dbReference type="SUPFAM" id="SSF54631">
    <property type="entry name" value="CBS-domain pair"/>
    <property type="match status" value="2"/>
</dbReference>
<proteinExistence type="predicted"/>
<keyword evidence="2" id="KW-0129">CBS domain</keyword>
<dbReference type="Gene3D" id="3.10.580.10">
    <property type="entry name" value="CBS-domain"/>
    <property type="match status" value="2"/>
</dbReference>
<dbReference type="Proteomes" id="UP000075578">
    <property type="component" value="Unassembled WGS sequence"/>
</dbReference>
<dbReference type="SMART" id="SM00116">
    <property type="entry name" value="CBS"/>
    <property type="match status" value="3"/>
</dbReference>
<comment type="caution">
    <text evidence="4">The sequence shown here is derived from an EMBL/GenBank/DDBJ whole genome shotgun (WGS) entry which is preliminary data.</text>
</comment>
<dbReference type="EMBL" id="LNGD01000037">
    <property type="protein sequence ID" value="KYC52228.1"/>
    <property type="molecule type" value="Genomic_DNA"/>
</dbReference>
<dbReference type="InterPro" id="IPR000644">
    <property type="entry name" value="CBS_dom"/>
</dbReference>